<dbReference type="PANTHER" id="PTHR32196">
    <property type="entry name" value="ABC TRANSPORTER PERMEASE PROTEIN YPHD-RELATED-RELATED"/>
    <property type="match status" value="1"/>
</dbReference>
<dbReference type="KEGG" id="cwo:Cwoe_4121"/>
<organism evidence="7 8">
    <name type="scientific">Conexibacter woesei (strain DSM 14684 / CCUG 47730 / CIP 108061 / JCM 11494 / NBRC 100937 / ID131577)</name>
    <dbReference type="NCBI Taxonomy" id="469383"/>
    <lineage>
        <taxon>Bacteria</taxon>
        <taxon>Bacillati</taxon>
        <taxon>Actinomycetota</taxon>
        <taxon>Thermoleophilia</taxon>
        <taxon>Solirubrobacterales</taxon>
        <taxon>Conexibacteraceae</taxon>
        <taxon>Conexibacter</taxon>
    </lineage>
</organism>
<keyword evidence="8" id="KW-1185">Reference proteome</keyword>
<feature type="transmembrane region" description="Helical" evidence="6">
    <location>
        <begin position="282"/>
        <end position="300"/>
    </location>
</feature>
<protein>
    <submittedName>
        <fullName evidence="7">Inner-membrane translocator</fullName>
    </submittedName>
</protein>
<keyword evidence="5 6" id="KW-0472">Membrane</keyword>
<keyword evidence="2" id="KW-1003">Cell membrane</keyword>
<dbReference type="InterPro" id="IPR001851">
    <property type="entry name" value="ABC_transp_permease"/>
</dbReference>
<evidence type="ECO:0000256" key="1">
    <source>
        <dbReference type="ARBA" id="ARBA00004651"/>
    </source>
</evidence>
<feature type="transmembrane region" description="Helical" evidence="6">
    <location>
        <begin position="224"/>
        <end position="242"/>
    </location>
</feature>
<evidence type="ECO:0000256" key="4">
    <source>
        <dbReference type="ARBA" id="ARBA00022989"/>
    </source>
</evidence>
<evidence type="ECO:0000256" key="3">
    <source>
        <dbReference type="ARBA" id="ARBA00022692"/>
    </source>
</evidence>
<keyword evidence="4 6" id="KW-1133">Transmembrane helix</keyword>
<dbReference type="eggNOG" id="COG1172">
    <property type="taxonomic scope" value="Bacteria"/>
</dbReference>
<feature type="transmembrane region" description="Helical" evidence="6">
    <location>
        <begin position="28"/>
        <end position="50"/>
    </location>
</feature>
<feature type="transmembrane region" description="Helical" evidence="6">
    <location>
        <begin position="254"/>
        <end position="275"/>
    </location>
</feature>
<evidence type="ECO:0000256" key="2">
    <source>
        <dbReference type="ARBA" id="ARBA00022475"/>
    </source>
</evidence>
<dbReference type="RefSeq" id="WP_012935587.1">
    <property type="nucleotide sequence ID" value="NC_013739.1"/>
</dbReference>
<feature type="transmembrane region" description="Helical" evidence="6">
    <location>
        <begin position="179"/>
        <end position="203"/>
    </location>
</feature>
<dbReference type="Proteomes" id="UP000008229">
    <property type="component" value="Chromosome"/>
</dbReference>
<feature type="transmembrane region" description="Helical" evidence="6">
    <location>
        <begin position="306"/>
        <end position="323"/>
    </location>
</feature>
<dbReference type="GO" id="GO:0022857">
    <property type="term" value="F:transmembrane transporter activity"/>
    <property type="evidence" value="ECO:0007669"/>
    <property type="project" value="InterPro"/>
</dbReference>
<feature type="transmembrane region" description="Helical" evidence="6">
    <location>
        <begin position="134"/>
        <end position="159"/>
    </location>
</feature>
<name>D3F4S9_CONWI</name>
<evidence type="ECO:0000256" key="6">
    <source>
        <dbReference type="SAM" id="Phobius"/>
    </source>
</evidence>
<dbReference type="STRING" id="469383.Cwoe_4121"/>
<proteinExistence type="predicted"/>
<feature type="transmembrane region" description="Helical" evidence="6">
    <location>
        <begin position="62"/>
        <end position="90"/>
    </location>
</feature>
<feature type="transmembrane region" description="Helical" evidence="6">
    <location>
        <begin position="102"/>
        <end position="122"/>
    </location>
</feature>
<evidence type="ECO:0000313" key="8">
    <source>
        <dbReference type="Proteomes" id="UP000008229"/>
    </source>
</evidence>
<dbReference type="AlphaFoldDB" id="D3F4S9"/>
<reference evidence="7 8" key="1">
    <citation type="journal article" date="2010" name="Stand. Genomic Sci.">
        <title>Complete genome sequence of Conexibacter woesei type strain (ID131577).</title>
        <authorList>
            <person name="Pukall R."/>
            <person name="Lapidus A."/>
            <person name="Glavina Del Rio T."/>
            <person name="Copeland A."/>
            <person name="Tice H."/>
            <person name="Cheng J.-F."/>
            <person name="Lucas S."/>
            <person name="Chen F."/>
            <person name="Nolan M."/>
            <person name="Bruce D."/>
            <person name="Goodwin L."/>
            <person name="Pitluck S."/>
            <person name="Mavromatis K."/>
            <person name="Ivanova N."/>
            <person name="Ovchinnikova G."/>
            <person name="Pati A."/>
            <person name="Chen A."/>
            <person name="Palaniappan K."/>
            <person name="Land M."/>
            <person name="Hauser L."/>
            <person name="Chang Y.-J."/>
            <person name="Jeffries C.D."/>
            <person name="Chain P."/>
            <person name="Meincke L."/>
            <person name="Sims D."/>
            <person name="Brettin T."/>
            <person name="Detter J.C."/>
            <person name="Rohde M."/>
            <person name="Goeker M."/>
            <person name="Bristow J."/>
            <person name="Eisen J.A."/>
            <person name="Markowitz V."/>
            <person name="Kyrpides N.C."/>
            <person name="Klenk H.-P."/>
            <person name="Hugenholtz P."/>
        </authorList>
    </citation>
    <scope>NUCLEOTIDE SEQUENCE [LARGE SCALE GENOMIC DNA]</scope>
    <source>
        <strain evidence="8">DSM 14684 / CIP 108061 / JCM 11494 / NBRC 100937 / ID131577</strain>
    </source>
</reference>
<comment type="subcellular location">
    <subcellularLocation>
        <location evidence="1">Cell membrane</location>
        <topology evidence="1">Multi-pass membrane protein</topology>
    </subcellularLocation>
</comment>
<evidence type="ECO:0000256" key="5">
    <source>
        <dbReference type="ARBA" id="ARBA00023136"/>
    </source>
</evidence>
<sequence length="328" mass="33059">MSTKDATAIEAPAGVGWRRLRLGAVRDYGVVISTIALFVVLSFSSSAFLTSTNLLNLAEQQVTLGIVACAATLVIIAGGFDLSIGAVFALSSVVAAKVATTTSPTLGLVAGILTGLLCGAVNGGVSTIGRINSFIATLASSIIIRGLALVVTAGFSIAVADPGFRGLGNDKLLGMRLSIWILVAFAGILWFLLARTTFGHYVYAAGGNAEAARLSGIRVNAVRAATFAISGLGAGIAGVLVTSRVGTAQADVGVGLELTAIAAIVVGGTSIAGGAGAMWRTLLGVTLLALIGNGFNLLSIDSMYQDIFTGALIMAAVGIDAWARKRSA</sequence>
<accession>D3F4S9</accession>
<dbReference type="CDD" id="cd06579">
    <property type="entry name" value="TM_PBP1_transp_AraH_like"/>
    <property type="match status" value="1"/>
</dbReference>
<gene>
    <name evidence="7" type="ordered locus">Cwoe_4121</name>
</gene>
<dbReference type="HOGENOM" id="CLU_028880_4_3_11"/>
<dbReference type="OrthoDB" id="3468954at2"/>
<evidence type="ECO:0000313" key="7">
    <source>
        <dbReference type="EMBL" id="ADB52536.1"/>
    </source>
</evidence>
<dbReference type="EMBL" id="CP001854">
    <property type="protein sequence ID" value="ADB52536.1"/>
    <property type="molecule type" value="Genomic_DNA"/>
</dbReference>
<dbReference type="Pfam" id="PF02653">
    <property type="entry name" value="BPD_transp_2"/>
    <property type="match status" value="1"/>
</dbReference>
<dbReference type="GO" id="GO:0005886">
    <property type="term" value="C:plasma membrane"/>
    <property type="evidence" value="ECO:0007669"/>
    <property type="project" value="UniProtKB-SubCell"/>
</dbReference>
<keyword evidence="3 6" id="KW-0812">Transmembrane</keyword>
<reference evidence="8" key="2">
    <citation type="submission" date="2010-01" db="EMBL/GenBank/DDBJ databases">
        <title>The complete genome of Conexibacter woesei DSM 14684.</title>
        <authorList>
            <consortium name="US DOE Joint Genome Institute (JGI-PGF)"/>
            <person name="Lucas S."/>
            <person name="Copeland A."/>
            <person name="Lapidus A."/>
            <person name="Glavina del Rio T."/>
            <person name="Dalin E."/>
            <person name="Tice H."/>
            <person name="Bruce D."/>
            <person name="Goodwin L."/>
            <person name="Pitluck S."/>
            <person name="Kyrpides N."/>
            <person name="Mavromatis K."/>
            <person name="Ivanova N."/>
            <person name="Mikhailova N."/>
            <person name="Chertkov O."/>
            <person name="Brettin T."/>
            <person name="Detter J.C."/>
            <person name="Han C."/>
            <person name="Larimer F."/>
            <person name="Land M."/>
            <person name="Hauser L."/>
            <person name="Markowitz V."/>
            <person name="Cheng J.-F."/>
            <person name="Hugenholtz P."/>
            <person name="Woyke T."/>
            <person name="Wu D."/>
            <person name="Pukall R."/>
            <person name="Steenblock K."/>
            <person name="Schneider S."/>
            <person name="Klenk H.-P."/>
            <person name="Eisen J.A."/>
        </authorList>
    </citation>
    <scope>NUCLEOTIDE SEQUENCE [LARGE SCALE GENOMIC DNA]</scope>
    <source>
        <strain evidence="8">DSM 14684 / CIP 108061 / JCM 11494 / NBRC 100937 / ID131577</strain>
    </source>
</reference>